<accession>A0A5B7H7S9</accession>
<dbReference type="AlphaFoldDB" id="A0A5B7H7S9"/>
<feature type="compositionally biased region" description="Pro residues" evidence="1">
    <location>
        <begin position="31"/>
        <end position="40"/>
    </location>
</feature>
<organism evidence="2 3">
    <name type="scientific">Portunus trituberculatus</name>
    <name type="common">Swimming crab</name>
    <name type="synonym">Neptunus trituberculatus</name>
    <dbReference type="NCBI Taxonomy" id="210409"/>
    <lineage>
        <taxon>Eukaryota</taxon>
        <taxon>Metazoa</taxon>
        <taxon>Ecdysozoa</taxon>
        <taxon>Arthropoda</taxon>
        <taxon>Crustacea</taxon>
        <taxon>Multicrustacea</taxon>
        <taxon>Malacostraca</taxon>
        <taxon>Eumalacostraca</taxon>
        <taxon>Eucarida</taxon>
        <taxon>Decapoda</taxon>
        <taxon>Pleocyemata</taxon>
        <taxon>Brachyura</taxon>
        <taxon>Eubrachyura</taxon>
        <taxon>Portunoidea</taxon>
        <taxon>Portunidae</taxon>
        <taxon>Portuninae</taxon>
        <taxon>Portunus</taxon>
    </lineage>
</organism>
<name>A0A5B7H7S9_PORTR</name>
<evidence type="ECO:0000313" key="3">
    <source>
        <dbReference type="Proteomes" id="UP000324222"/>
    </source>
</evidence>
<proteinExistence type="predicted"/>
<reference evidence="2 3" key="1">
    <citation type="submission" date="2019-05" db="EMBL/GenBank/DDBJ databases">
        <title>Another draft genome of Portunus trituberculatus and its Hox gene families provides insights of decapod evolution.</title>
        <authorList>
            <person name="Jeong J.-H."/>
            <person name="Song I."/>
            <person name="Kim S."/>
            <person name="Choi T."/>
            <person name="Kim D."/>
            <person name="Ryu S."/>
            <person name="Kim W."/>
        </authorList>
    </citation>
    <scope>NUCLEOTIDE SEQUENCE [LARGE SCALE GENOMIC DNA]</scope>
    <source>
        <tissue evidence="2">Muscle</tissue>
    </source>
</reference>
<dbReference type="Proteomes" id="UP000324222">
    <property type="component" value="Unassembled WGS sequence"/>
</dbReference>
<keyword evidence="3" id="KW-1185">Reference proteome</keyword>
<sequence>MASSHVVRLQSEQQSKSTLLFPAEPDVVKPPVEPEPEPGFLPPPVIVRPLGAAAHFSRSSCLCL</sequence>
<evidence type="ECO:0000256" key="1">
    <source>
        <dbReference type="SAM" id="MobiDB-lite"/>
    </source>
</evidence>
<protein>
    <submittedName>
        <fullName evidence="2">Uncharacterized protein</fullName>
    </submittedName>
</protein>
<dbReference type="EMBL" id="VSRR010028246">
    <property type="protein sequence ID" value="MPC68701.1"/>
    <property type="molecule type" value="Genomic_DNA"/>
</dbReference>
<evidence type="ECO:0000313" key="2">
    <source>
        <dbReference type="EMBL" id="MPC68701.1"/>
    </source>
</evidence>
<comment type="caution">
    <text evidence="2">The sequence shown here is derived from an EMBL/GenBank/DDBJ whole genome shotgun (WGS) entry which is preliminary data.</text>
</comment>
<gene>
    <name evidence="2" type="ORF">E2C01_062905</name>
</gene>
<feature type="region of interest" description="Disordered" evidence="1">
    <location>
        <begin position="1"/>
        <end position="40"/>
    </location>
</feature>